<dbReference type="GO" id="GO:0016853">
    <property type="term" value="F:isomerase activity"/>
    <property type="evidence" value="ECO:0007669"/>
    <property type="project" value="InterPro"/>
</dbReference>
<protein>
    <submittedName>
        <fullName evidence="1">Aldose 1-epimerase family protein</fullName>
    </submittedName>
</protein>
<dbReference type="Proteomes" id="UP000265828">
    <property type="component" value="Unassembled WGS sequence"/>
</dbReference>
<comment type="caution">
    <text evidence="1">The sequence shown here is derived from an EMBL/GenBank/DDBJ whole genome shotgun (WGS) entry which is preliminary data.</text>
</comment>
<evidence type="ECO:0000313" key="1">
    <source>
        <dbReference type="EMBL" id="RGV66450.1"/>
    </source>
</evidence>
<dbReference type="EMBL" id="QRZI01000001">
    <property type="protein sequence ID" value="RGV66450.1"/>
    <property type="molecule type" value="Genomic_DNA"/>
</dbReference>
<dbReference type="InterPro" id="IPR011013">
    <property type="entry name" value="Gal_mutarotase_sf_dom"/>
</dbReference>
<dbReference type="Proteomes" id="UP000284267">
    <property type="component" value="Unassembled WGS sequence"/>
</dbReference>
<proteinExistence type="predicted"/>
<dbReference type="AlphaFoldDB" id="A0A395XB42"/>
<dbReference type="CDD" id="cd09024">
    <property type="entry name" value="Aldose_epim_lacX"/>
    <property type="match status" value="1"/>
</dbReference>
<dbReference type="InterPro" id="IPR008183">
    <property type="entry name" value="Aldose_1/G6P_1-epimerase"/>
</dbReference>
<dbReference type="PANTHER" id="PTHR11122">
    <property type="entry name" value="APOSPORY-ASSOCIATED PROTEIN C-RELATED"/>
    <property type="match status" value="1"/>
</dbReference>
<evidence type="ECO:0000313" key="4">
    <source>
        <dbReference type="Proteomes" id="UP000284267"/>
    </source>
</evidence>
<dbReference type="Pfam" id="PF01263">
    <property type="entry name" value="Aldose_epim"/>
    <property type="match status" value="1"/>
</dbReference>
<dbReference type="Gene3D" id="2.70.98.10">
    <property type="match status" value="1"/>
</dbReference>
<evidence type="ECO:0000313" key="3">
    <source>
        <dbReference type="Proteomes" id="UP000265828"/>
    </source>
</evidence>
<organism evidence="1 3">
    <name type="scientific">Blautia obeum</name>
    <dbReference type="NCBI Taxonomy" id="40520"/>
    <lineage>
        <taxon>Bacteria</taxon>
        <taxon>Bacillati</taxon>
        <taxon>Bacillota</taxon>
        <taxon>Clostridia</taxon>
        <taxon>Lachnospirales</taxon>
        <taxon>Lachnospiraceae</taxon>
        <taxon>Blautia</taxon>
    </lineage>
</organism>
<accession>A0A395XB42</accession>
<dbReference type="InterPro" id="IPR014718">
    <property type="entry name" value="GH-type_carb-bd"/>
</dbReference>
<dbReference type="InterPro" id="IPR037481">
    <property type="entry name" value="LacX"/>
</dbReference>
<evidence type="ECO:0000313" key="2">
    <source>
        <dbReference type="EMBL" id="RHK96664.1"/>
    </source>
</evidence>
<dbReference type="GO" id="GO:0005975">
    <property type="term" value="P:carbohydrate metabolic process"/>
    <property type="evidence" value="ECO:0007669"/>
    <property type="project" value="InterPro"/>
</dbReference>
<dbReference type="EMBL" id="QROE01000002">
    <property type="protein sequence ID" value="RHK96664.1"/>
    <property type="molecule type" value="Genomic_DNA"/>
</dbReference>
<dbReference type="GO" id="GO:0030246">
    <property type="term" value="F:carbohydrate binding"/>
    <property type="evidence" value="ECO:0007669"/>
    <property type="project" value="InterPro"/>
</dbReference>
<dbReference type="PANTHER" id="PTHR11122:SF13">
    <property type="entry name" value="GLUCOSE-6-PHOSPHATE 1-EPIMERASE"/>
    <property type="match status" value="1"/>
</dbReference>
<name>A0A395XB42_9FIRM</name>
<reference evidence="3 4" key="1">
    <citation type="submission" date="2018-08" db="EMBL/GenBank/DDBJ databases">
        <title>A genome reference for cultivated species of the human gut microbiota.</title>
        <authorList>
            <person name="Zou Y."/>
            <person name="Xue W."/>
            <person name="Luo G."/>
        </authorList>
    </citation>
    <scope>NUCLEOTIDE SEQUENCE [LARGE SCALE GENOMIC DNA]</scope>
    <source>
        <strain evidence="1 3">AF14-23</strain>
        <strain evidence="2 4">AF39-4</strain>
    </source>
</reference>
<gene>
    <name evidence="2" type="ORF">DW040_05565</name>
    <name evidence="1" type="ORF">DWW07_01780</name>
</gene>
<dbReference type="SUPFAM" id="SSF74650">
    <property type="entry name" value="Galactose mutarotase-like"/>
    <property type="match status" value="1"/>
</dbReference>
<sequence>MRKHKEGEDMNYTISNEKLTLVVSSKGGEFQSIKDAEGQEYLWQGDAATWTDRGPNLFPYIGRMTEKSYKYQDTVYHMDIHGFLPYDEMELVEQKADSLTLRLVSSPETRKQYPFEFTLDITWKLEGEKITITYQVKNTDDKKMYFGIGGHPGFQIPIEKNLKFEDYRIDFGEDPKPRRILFSEDCFVLEEDEAFALEEGRYLNLEHNLFDDDAIVLKEMPREVTLESAKGSKKITVAFPDMDYLGIWHWPHVEVDYVCIEPWSSLPSRKNVVEDLEKQADLLSLESGQEYTNTWSITIKEK</sequence>